<feature type="compositionally biased region" description="Low complexity" evidence="1">
    <location>
        <begin position="12"/>
        <end position="24"/>
    </location>
</feature>
<organism evidence="2">
    <name type="scientific">Chromera velia CCMP2878</name>
    <dbReference type="NCBI Taxonomy" id="1169474"/>
    <lineage>
        <taxon>Eukaryota</taxon>
        <taxon>Sar</taxon>
        <taxon>Alveolata</taxon>
        <taxon>Colpodellida</taxon>
        <taxon>Chromeraceae</taxon>
        <taxon>Chromera</taxon>
    </lineage>
</organism>
<feature type="region of interest" description="Disordered" evidence="1">
    <location>
        <begin position="259"/>
        <end position="301"/>
    </location>
</feature>
<accession>A0A0G4FGT1</accession>
<reference evidence="2" key="1">
    <citation type="submission" date="2014-11" db="EMBL/GenBank/DDBJ databases">
        <authorList>
            <person name="Otto D Thomas"/>
            <person name="Naeem Raeece"/>
        </authorList>
    </citation>
    <scope>NUCLEOTIDE SEQUENCE</scope>
</reference>
<dbReference type="EMBL" id="CDMZ01000352">
    <property type="protein sequence ID" value="CEM12430.1"/>
    <property type="molecule type" value="Genomic_DNA"/>
</dbReference>
<feature type="region of interest" description="Disordered" evidence="1">
    <location>
        <begin position="196"/>
        <end position="226"/>
    </location>
</feature>
<evidence type="ECO:0000313" key="2">
    <source>
        <dbReference type="EMBL" id="CEM12430.1"/>
    </source>
</evidence>
<sequence length="346" mass="38417">MKAARGESAQTLLFSSTSSWSSLKASKREREGREERSSVSPGRLKGEGQTKKRGERQGKPLKAKRREIILVNPTEFRFCALSYDLPSFVELKPFPFRWRLSIPETSFQGLLLEELRLPFRWSCYPSVFGFNEAMKVLRGKGKPNGAAGEELSDPRENNVGKNSNFSVADKVFSNLSTVSSFFSRAFSFFLPLEKKKRRPQDGTPSSLHQTDQPVSPEKPSPSPSLDCSFEISISKLSLPSLSSSSGSGSGFGGGVRCNLEVRDQGGKGKGKGLPNREWNVKRQNGSSRKRGGPRSVYDPPDCASIAEPLRCRLETGEGTQSDNPQAFTFVYFDTNRKKGAWKWLNL</sequence>
<proteinExistence type="predicted"/>
<feature type="compositionally biased region" description="Basic and acidic residues" evidence="1">
    <location>
        <begin position="44"/>
        <end position="58"/>
    </location>
</feature>
<evidence type="ECO:0000256" key="1">
    <source>
        <dbReference type="SAM" id="MobiDB-lite"/>
    </source>
</evidence>
<dbReference type="AlphaFoldDB" id="A0A0G4FGT1"/>
<dbReference type="VEuPathDB" id="CryptoDB:Cvel_3316"/>
<feature type="compositionally biased region" description="Basic and acidic residues" evidence="1">
    <location>
        <begin position="26"/>
        <end position="37"/>
    </location>
</feature>
<name>A0A0G4FGT1_9ALVE</name>
<feature type="compositionally biased region" description="Polar residues" evidence="1">
    <location>
        <begin position="202"/>
        <end position="212"/>
    </location>
</feature>
<gene>
    <name evidence="2" type="ORF">Cvel_3316</name>
</gene>
<feature type="region of interest" description="Disordered" evidence="1">
    <location>
        <begin position="1"/>
        <end position="60"/>
    </location>
</feature>
<protein>
    <submittedName>
        <fullName evidence="2">Uncharacterized protein</fullName>
    </submittedName>
</protein>